<feature type="transmembrane region" description="Helical" evidence="1">
    <location>
        <begin position="119"/>
        <end position="136"/>
    </location>
</feature>
<keyword evidence="1" id="KW-1133">Transmembrane helix</keyword>
<feature type="transmembrane region" description="Helical" evidence="1">
    <location>
        <begin position="21"/>
        <end position="38"/>
    </location>
</feature>
<dbReference type="Proteomes" id="UP000177187">
    <property type="component" value="Unassembled WGS sequence"/>
</dbReference>
<evidence type="ECO:0000256" key="1">
    <source>
        <dbReference type="SAM" id="Phobius"/>
    </source>
</evidence>
<dbReference type="Pfam" id="PF04892">
    <property type="entry name" value="VanZ"/>
    <property type="match status" value="1"/>
</dbReference>
<organism evidence="3 4">
    <name type="scientific">Candidatus Coatesbacteria bacterium RBG_13_66_14</name>
    <dbReference type="NCBI Taxonomy" id="1817816"/>
    <lineage>
        <taxon>Bacteria</taxon>
        <taxon>Candidatus Coatesiibacteriota</taxon>
    </lineage>
</organism>
<comment type="caution">
    <text evidence="3">The sequence shown here is derived from an EMBL/GenBank/DDBJ whole genome shotgun (WGS) entry which is preliminary data.</text>
</comment>
<keyword evidence="1" id="KW-0812">Transmembrane</keyword>
<feature type="domain" description="VanZ-like" evidence="2">
    <location>
        <begin position="56"/>
        <end position="133"/>
    </location>
</feature>
<gene>
    <name evidence="3" type="ORF">A2Y64_03275</name>
</gene>
<evidence type="ECO:0000259" key="2">
    <source>
        <dbReference type="Pfam" id="PF04892"/>
    </source>
</evidence>
<accession>A0A1F5FFG6</accession>
<reference evidence="3 4" key="1">
    <citation type="journal article" date="2016" name="Nat. Commun.">
        <title>Thousands of microbial genomes shed light on interconnected biogeochemical processes in an aquifer system.</title>
        <authorList>
            <person name="Anantharaman K."/>
            <person name="Brown C.T."/>
            <person name="Hug L.A."/>
            <person name="Sharon I."/>
            <person name="Castelle C.J."/>
            <person name="Probst A.J."/>
            <person name="Thomas B.C."/>
            <person name="Singh A."/>
            <person name="Wilkins M.J."/>
            <person name="Karaoz U."/>
            <person name="Brodie E.L."/>
            <person name="Williams K.H."/>
            <person name="Hubbard S.S."/>
            <person name="Banfield J.F."/>
        </authorList>
    </citation>
    <scope>NUCLEOTIDE SEQUENCE [LARGE SCALE GENOMIC DNA]</scope>
</reference>
<feature type="transmembrane region" description="Helical" evidence="1">
    <location>
        <begin position="58"/>
        <end position="75"/>
    </location>
</feature>
<name>A0A1F5FFG6_9BACT</name>
<dbReference type="InterPro" id="IPR006976">
    <property type="entry name" value="VanZ-like"/>
</dbReference>
<proteinExistence type="predicted"/>
<evidence type="ECO:0000313" key="4">
    <source>
        <dbReference type="Proteomes" id="UP000177187"/>
    </source>
</evidence>
<protein>
    <recommendedName>
        <fullName evidence="2">VanZ-like domain-containing protein</fullName>
    </recommendedName>
</protein>
<keyword evidence="1" id="KW-0472">Membrane</keyword>
<dbReference type="PANTHER" id="PTHR28008:SF1">
    <property type="entry name" value="DOMAIN PROTEIN, PUTATIVE (AFU_ORTHOLOGUE AFUA_3G10980)-RELATED"/>
    <property type="match status" value="1"/>
</dbReference>
<evidence type="ECO:0000313" key="3">
    <source>
        <dbReference type="EMBL" id="OGD78274.1"/>
    </source>
</evidence>
<dbReference type="PANTHER" id="PTHR28008">
    <property type="entry name" value="DOMAIN PROTEIN, PUTATIVE (AFU_ORTHOLOGUE AFUA_3G10980)-RELATED"/>
    <property type="match status" value="1"/>
</dbReference>
<feature type="transmembrane region" description="Helical" evidence="1">
    <location>
        <begin position="82"/>
        <end position="99"/>
    </location>
</feature>
<dbReference type="STRING" id="1817816.A2Y64_03275"/>
<sequence length="158" mass="16951">MPRGGVRNGGRGAWPDTLGRVLAAFGLLAGMAGIFFLSEQSEPPEPPISFPGLDKLEHALAFGILGALAYLALGVRHREGKPDLRPMLAAVVIVTLYAVSDELHQARVPGRDPSFYDGLADMGGAVLAVTLVWKLFRRALRRRGGIEKPDRPPESNTA</sequence>
<dbReference type="NCBIfam" id="NF037970">
    <property type="entry name" value="vanZ_1"/>
    <property type="match status" value="1"/>
</dbReference>
<dbReference type="EMBL" id="MFAF01000042">
    <property type="protein sequence ID" value="OGD78274.1"/>
    <property type="molecule type" value="Genomic_DNA"/>
</dbReference>
<dbReference type="AlphaFoldDB" id="A0A1F5FFG6"/>